<keyword evidence="3" id="KW-1185">Reference proteome</keyword>
<proteinExistence type="predicted"/>
<protein>
    <submittedName>
        <fullName evidence="2">Uncharacterized protein</fullName>
    </submittedName>
</protein>
<feature type="transmembrane region" description="Helical" evidence="1">
    <location>
        <begin position="169"/>
        <end position="195"/>
    </location>
</feature>
<feature type="transmembrane region" description="Helical" evidence="1">
    <location>
        <begin position="294"/>
        <end position="312"/>
    </location>
</feature>
<feature type="transmembrane region" description="Helical" evidence="1">
    <location>
        <begin position="114"/>
        <end position="134"/>
    </location>
</feature>
<dbReference type="EMBL" id="FNRT01000002">
    <property type="protein sequence ID" value="SED10404.1"/>
    <property type="molecule type" value="Genomic_DNA"/>
</dbReference>
<keyword evidence="1" id="KW-0472">Membrane</keyword>
<evidence type="ECO:0000313" key="3">
    <source>
        <dbReference type="Proteomes" id="UP000198742"/>
    </source>
</evidence>
<gene>
    <name evidence="2" type="ORF">SAMN04489844_3681</name>
</gene>
<organism evidence="2 3">
    <name type="scientific">Nocardioides exalbidus</name>
    <dbReference type="NCBI Taxonomy" id="402596"/>
    <lineage>
        <taxon>Bacteria</taxon>
        <taxon>Bacillati</taxon>
        <taxon>Actinomycetota</taxon>
        <taxon>Actinomycetes</taxon>
        <taxon>Propionibacteriales</taxon>
        <taxon>Nocardioidaceae</taxon>
        <taxon>Nocardioides</taxon>
    </lineage>
</organism>
<dbReference type="STRING" id="402596.SAMN04489844_3681"/>
<keyword evidence="1" id="KW-0812">Transmembrane</keyword>
<sequence>MRHRLTTWSAPAVVALIVVVSHWSLVWHHAVPDFDTDTLIGYTTIGVCSQPWIVKGMGDSAHPLGNAFLTRWACLFEGNETVTPSMAWYALICAAVLVTVALLVLLARAAGGGLVAAVVALGYLGTSPVLRTLSSRAEENWIGMALFVVVTMVVMAAHTSPPDRRARWLLAVGGSTLVLAVWHSQYVLVLAFGLAPWGLLAFVRPSWVGTTSRQVLELATAMALPAVAAIGLLFGSGYATRVPYHRMFFSVFNPDAFHGIGTWSLDYVAYSGRWLTGWAGNDGMEEKLFAAPEGVAHLVLGAFALLVFVVLVVTTRNTVLMAAAFGALLLTFLFEPHNAERWDPVVAVTLMALAHGAYLRPSEAVTTPTEKILVS</sequence>
<keyword evidence="1" id="KW-1133">Transmembrane helix</keyword>
<feature type="transmembrane region" description="Helical" evidence="1">
    <location>
        <begin position="140"/>
        <end position="157"/>
    </location>
</feature>
<evidence type="ECO:0000313" key="2">
    <source>
        <dbReference type="EMBL" id="SED10404.1"/>
    </source>
</evidence>
<feature type="transmembrane region" description="Helical" evidence="1">
    <location>
        <begin position="86"/>
        <end position="107"/>
    </location>
</feature>
<feature type="transmembrane region" description="Helical" evidence="1">
    <location>
        <begin position="12"/>
        <end position="30"/>
    </location>
</feature>
<accession>A0A1H4Y0A3</accession>
<dbReference type="Proteomes" id="UP000198742">
    <property type="component" value="Unassembled WGS sequence"/>
</dbReference>
<evidence type="ECO:0000256" key="1">
    <source>
        <dbReference type="SAM" id="Phobius"/>
    </source>
</evidence>
<dbReference type="AlphaFoldDB" id="A0A1H4Y0A3"/>
<name>A0A1H4Y0A3_9ACTN</name>
<feature type="transmembrane region" description="Helical" evidence="1">
    <location>
        <begin position="215"/>
        <end position="239"/>
    </location>
</feature>
<reference evidence="3" key="1">
    <citation type="submission" date="2016-10" db="EMBL/GenBank/DDBJ databases">
        <authorList>
            <person name="Varghese N."/>
            <person name="Submissions S."/>
        </authorList>
    </citation>
    <scope>NUCLEOTIDE SEQUENCE [LARGE SCALE GENOMIC DNA]</scope>
    <source>
        <strain evidence="3">DSM 22017</strain>
    </source>
</reference>